<name>A0A366HF26_9BACT</name>
<evidence type="ECO:0000256" key="1">
    <source>
        <dbReference type="SAM" id="MobiDB-lite"/>
    </source>
</evidence>
<evidence type="ECO:0000256" key="2">
    <source>
        <dbReference type="SAM" id="Phobius"/>
    </source>
</evidence>
<keyword evidence="2" id="KW-0472">Membrane</keyword>
<organism evidence="3 4">
    <name type="scientific">Roseimicrobium gellanilyticum</name>
    <dbReference type="NCBI Taxonomy" id="748857"/>
    <lineage>
        <taxon>Bacteria</taxon>
        <taxon>Pseudomonadati</taxon>
        <taxon>Verrucomicrobiota</taxon>
        <taxon>Verrucomicrobiia</taxon>
        <taxon>Verrucomicrobiales</taxon>
        <taxon>Verrucomicrobiaceae</taxon>
        <taxon>Roseimicrobium</taxon>
    </lineage>
</organism>
<protein>
    <submittedName>
        <fullName evidence="3">Uncharacterized protein</fullName>
    </submittedName>
</protein>
<dbReference type="EMBL" id="QNRR01000007">
    <property type="protein sequence ID" value="RBP41182.1"/>
    <property type="molecule type" value="Genomic_DNA"/>
</dbReference>
<dbReference type="AlphaFoldDB" id="A0A366HF26"/>
<evidence type="ECO:0000313" key="4">
    <source>
        <dbReference type="Proteomes" id="UP000253426"/>
    </source>
</evidence>
<dbReference type="RefSeq" id="WP_113959834.1">
    <property type="nucleotide sequence ID" value="NZ_QNRR01000007.1"/>
</dbReference>
<gene>
    <name evidence="3" type="ORF">DES53_10711</name>
</gene>
<reference evidence="3 4" key="1">
    <citation type="submission" date="2018-06" db="EMBL/GenBank/DDBJ databases">
        <title>Genomic Encyclopedia of Type Strains, Phase IV (KMG-IV): sequencing the most valuable type-strain genomes for metagenomic binning, comparative biology and taxonomic classification.</title>
        <authorList>
            <person name="Goeker M."/>
        </authorList>
    </citation>
    <scope>NUCLEOTIDE SEQUENCE [LARGE SCALE GENOMIC DNA]</scope>
    <source>
        <strain evidence="3 4">DSM 25532</strain>
    </source>
</reference>
<keyword evidence="4" id="KW-1185">Reference proteome</keyword>
<feature type="transmembrane region" description="Helical" evidence="2">
    <location>
        <begin position="30"/>
        <end position="53"/>
    </location>
</feature>
<dbReference type="Proteomes" id="UP000253426">
    <property type="component" value="Unassembled WGS sequence"/>
</dbReference>
<accession>A0A366HF26</accession>
<proteinExistence type="predicted"/>
<keyword evidence="2" id="KW-1133">Transmembrane helix</keyword>
<sequence length="106" mass="11869">MNLPGTPLKPSTWWQGLATLTESEAAAADATAWTLVALLVFCTVCFLGGALVLRKREHDTLSEPENEAPHSHVQRPESSQKSERSAEEDPKRQPWERGADWWKDQS</sequence>
<feature type="region of interest" description="Disordered" evidence="1">
    <location>
        <begin position="57"/>
        <end position="106"/>
    </location>
</feature>
<comment type="caution">
    <text evidence="3">The sequence shown here is derived from an EMBL/GenBank/DDBJ whole genome shotgun (WGS) entry which is preliminary data.</text>
</comment>
<evidence type="ECO:0000313" key="3">
    <source>
        <dbReference type="EMBL" id="RBP41182.1"/>
    </source>
</evidence>
<keyword evidence="2" id="KW-0812">Transmembrane</keyword>